<evidence type="ECO:0000313" key="1">
    <source>
        <dbReference type="EMBL" id="KAL3388716.1"/>
    </source>
</evidence>
<dbReference type="Proteomes" id="UP001627154">
    <property type="component" value="Unassembled WGS sequence"/>
</dbReference>
<keyword evidence="3" id="KW-1185">Reference proteome</keyword>
<dbReference type="PANTHER" id="PTHR31511">
    <property type="entry name" value="PROTEIN CBG23764"/>
    <property type="match status" value="1"/>
</dbReference>
<name>A0ABD2W768_9HYME</name>
<sequence length="1236" mass="144676">MKHDYSEVIEELRRALRSNERIDEAVINEGIKCLENTLLSRLSRSEKHKYQSQLSHLLSIRARYEKRGSGLSDDEVRIKWENVKSAYSCRILTGQITNFTHKDAAAFLQDSSSLFDKQIKETLAKHSTIKVNVELVGEFMTLSNNGEFIFSDKYFNTKNEHISQSTDLGEWYMLNVQEPILKQMEEFEEEGSGWALSKILHLLVNINKYNPSRVGSYIPLPKVINDKNACVNVKNFDDFCFKWAILAALYSENKKNKDRVEQYKKFENELNFSGIEFPMKLKDIPKFEKINKISVNVYVLKSNFDVEPIHLTASKQEKHVHLLMHQDRYDDDEDSPGDDDDDEYMPINYHYVWIKNLSRLVSSQLSNHHGKKYICDRCLHYFHTSDKLASHEEDCSKINKCKVLLPDEKNNKLTFTNYSKKEWVPFVIYGDFECVLKPVTESRAYSVHEAFSCGLYLKCNFDDDLSEYRCYRKVNDNDMSPSEWFAQNLQDIADKVLLFFDNPKPMRFTSVEKVKFEKAKICHICKRGFTKKDNKVRDHSHVTGEYRGAAHSKCNINYRDVRFVPVIFHNLSGYDSHLFIREIATGFPGRVWVLPQTKERYISFVKFMEDKRLSFRFIDSFKFMASSLDKLASYLKQQPTLRKVFCKDYDDAQIKLLTKKGVFPYEYISSLEKLQETALPPPEQFYSSLTDSDISTKDYEDAKEVWGSFKISNLGEYSDLYLKTDVLLLVEVFENFRKTCHEAYELDPAHYYTLPGYSWDAMLLYTQVELELLTDVDMLLFVEKGIRGGVSQRCSRYSEANNRYMSEDYNPEKEDVYLMYYDINNLYGWAMAQYLPYGGFEWDDAKDYLTLPEDSEYGYILEADLEYPESLHDSHKDLPLCPEHACPPGSKQRKLLTTLKAKHKYVIHYRSLQQAVRLGVRVTKVHRALKFKQGPWLKSYIDLNTEKRKNGKNTFEKQQYKLCNNAIFGKTMENVRKRIDVKLVSSWNGRYGAEAQISKPNFHSRAIFDENLVAIQLSKTVVTIDKPMYVGFSILDISKTQLYRFHYDFMRDRFKSNCKVLYTDTDSLVYEIRGQNVYEVMKHKDNINEFDTFDYEKDNPFGMPLLQENSKKIGLMKDELSGKILRRFCGLRSKMYSVDIQNGGFIKKIKGIKSSVVKNTITFDDYLQCLRENTIISREQHNIRSRLHVLRSEKERKIALSPHDDKRYLVPGTTDTLPWGHKDIVAEPAAKRSRHN</sequence>
<dbReference type="GO" id="GO:0042575">
    <property type="term" value="C:DNA polymerase complex"/>
    <property type="evidence" value="ECO:0007669"/>
    <property type="project" value="UniProtKB-ARBA"/>
</dbReference>
<dbReference type="SUPFAM" id="SSF54060">
    <property type="entry name" value="His-Me finger endonucleases"/>
    <property type="match status" value="1"/>
</dbReference>
<protein>
    <recommendedName>
        <fullName evidence="4">DNA-directed DNA polymerase</fullName>
    </recommendedName>
</protein>
<dbReference type="EMBL" id="JBJJXI010000128">
    <property type="protein sequence ID" value="KAL3388728.1"/>
    <property type="molecule type" value="Genomic_DNA"/>
</dbReference>
<dbReference type="InterPro" id="IPR012337">
    <property type="entry name" value="RNaseH-like_sf"/>
</dbReference>
<dbReference type="GO" id="GO:0071897">
    <property type="term" value="P:DNA biosynthetic process"/>
    <property type="evidence" value="ECO:0007669"/>
    <property type="project" value="UniProtKB-ARBA"/>
</dbReference>
<dbReference type="InterPro" id="IPR038563">
    <property type="entry name" value="Endonuclease_7_sf"/>
</dbReference>
<dbReference type="Gene3D" id="3.90.1600.10">
    <property type="entry name" value="Palm domain of DNA polymerase"/>
    <property type="match status" value="1"/>
</dbReference>
<evidence type="ECO:0008006" key="4">
    <source>
        <dbReference type="Google" id="ProtNLM"/>
    </source>
</evidence>
<dbReference type="EMBL" id="JBJJXI010000128">
    <property type="protein sequence ID" value="KAL3388716.1"/>
    <property type="molecule type" value="Genomic_DNA"/>
</dbReference>
<dbReference type="Gene3D" id="3.40.1800.10">
    <property type="entry name" value="His-Me finger endonucleases"/>
    <property type="match status" value="1"/>
</dbReference>
<comment type="caution">
    <text evidence="1">The sequence shown here is derived from an EMBL/GenBank/DDBJ whole genome shotgun (WGS) entry which is preliminary data.</text>
</comment>
<dbReference type="SUPFAM" id="SSF56672">
    <property type="entry name" value="DNA/RNA polymerases"/>
    <property type="match status" value="1"/>
</dbReference>
<proteinExistence type="predicted"/>
<dbReference type="InterPro" id="IPR044925">
    <property type="entry name" value="His-Me_finger_sf"/>
</dbReference>
<gene>
    <name evidence="1" type="ORF">TKK_016147</name>
    <name evidence="2" type="ORF">TKK_016157</name>
</gene>
<organism evidence="1 3">
    <name type="scientific">Trichogramma kaykai</name>
    <dbReference type="NCBI Taxonomy" id="54128"/>
    <lineage>
        <taxon>Eukaryota</taxon>
        <taxon>Metazoa</taxon>
        <taxon>Ecdysozoa</taxon>
        <taxon>Arthropoda</taxon>
        <taxon>Hexapoda</taxon>
        <taxon>Insecta</taxon>
        <taxon>Pterygota</taxon>
        <taxon>Neoptera</taxon>
        <taxon>Endopterygota</taxon>
        <taxon>Hymenoptera</taxon>
        <taxon>Apocrita</taxon>
        <taxon>Proctotrupomorpha</taxon>
        <taxon>Chalcidoidea</taxon>
        <taxon>Trichogrammatidae</taxon>
        <taxon>Trichogramma</taxon>
    </lineage>
</organism>
<evidence type="ECO:0000313" key="3">
    <source>
        <dbReference type="Proteomes" id="UP001627154"/>
    </source>
</evidence>
<dbReference type="InterPro" id="IPR043502">
    <property type="entry name" value="DNA/RNA_pol_sf"/>
</dbReference>
<evidence type="ECO:0000313" key="2">
    <source>
        <dbReference type="EMBL" id="KAL3388728.1"/>
    </source>
</evidence>
<dbReference type="PANTHER" id="PTHR31511:SF12">
    <property type="entry name" value="RHO TERMINATION FACTOR N-TERMINAL DOMAIN-CONTAINING PROTEIN"/>
    <property type="match status" value="1"/>
</dbReference>
<dbReference type="SUPFAM" id="SSF53098">
    <property type="entry name" value="Ribonuclease H-like"/>
    <property type="match status" value="1"/>
</dbReference>
<accession>A0ABD2W768</accession>
<dbReference type="AlphaFoldDB" id="A0ABD2W768"/>
<dbReference type="InterPro" id="IPR023211">
    <property type="entry name" value="DNA_pol_palm_dom_sf"/>
</dbReference>
<reference evidence="1 3" key="1">
    <citation type="journal article" date="2024" name="bioRxiv">
        <title>A reference genome for Trichogramma kaykai: A tiny desert-dwelling parasitoid wasp with competing sex-ratio distorters.</title>
        <authorList>
            <person name="Culotta J."/>
            <person name="Lindsey A.R."/>
        </authorList>
    </citation>
    <scope>NUCLEOTIDE SEQUENCE [LARGE SCALE GENOMIC DNA]</scope>
    <source>
        <strain evidence="1 3">KSX58</strain>
    </source>
</reference>